<dbReference type="RefSeq" id="WP_119329885.1">
    <property type="nucleotide sequence ID" value="NZ_JBHSJH010000002.1"/>
</dbReference>
<keyword evidence="13" id="KW-1185">Reference proteome</keyword>
<keyword evidence="6" id="KW-0067">ATP-binding</keyword>
<dbReference type="CDD" id="cd03241">
    <property type="entry name" value="ABC_RecN"/>
    <property type="match status" value="2"/>
</dbReference>
<dbReference type="Gene3D" id="3.40.50.300">
    <property type="entry name" value="P-loop containing nucleotide triphosphate hydrolases"/>
    <property type="match status" value="2"/>
</dbReference>
<evidence type="ECO:0000256" key="8">
    <source>
        <dbReference type="ARBA" id="ARBA00033408"/>
    </source>
</evidence>
<dbReference type="NCBIfam" id="NF008121">
    <property type="entry name" value="PRK10869.1"/>
    <property type="match status" value="1"/>
</dbReference>
<dbReference type="NCBIfam" id="TIGR00634">
    <property type="entry name" value="recN"/>
    <property type="match status" value="1"/>
</dbReference>
<evidence type="ECO:0000313" key="13">
    <source>
        <dbReference type="Proteomes" id="UP001595926"/>
    </source>
</evidence>
<accession>A0ABV9TBI6</accession>
<dbReference type="Proteomes" id="UP001595926">
    <property type="component" value="Unassembled WGS sequence"/>
</dbReference>
<dbReference type="Pfam" id="PF02463">
    <property type="entry name" value="SMC_N"/>
    <property type="match status" value="1"/>
</dbReference>
<comment type="caution">
    <text evidence="12">The sequence shown here is derived from an EMBL/GenBank/DDBJ whole genome shotgun (WGS) entry which is preliminary data.</text>
</comment>
<evidence type="ECO:0000256" key="1">
    <source>
        <dbReference type="ARBA" id="ARBA00003618"/>
    </source>
</evidence>
<evidence type="ECO:0000256" key="2">
    <source>
        <dbReference type="ARBA" id="ARBA00009441"/>
    </source>
</evidence>
<evidence type="ECO:0000256" key="9">
    <source>
        <dbReference type="PIRNR" id="PIRNR003128"/>
    </source>
</evidence>
<evidence type="ECO:0000256" key="3">
    <source>
        <dbReference type="ARBA" id="ARBA00021315"/>
    </source>
</evidence>
<dbReference type="EMBL" id="JBHSJH010000002">
    <property type="protein sequence ID" value="MFC4892508.1"/>
    <property type="molecule type" value="Genomic_DNA"/>
</dbReference>
<gene>
    <name evidence="12" type="primary">recN</name>
    <name evidence="12" type="ORF">ACFPDQ_05545</name>
</gene>
<keyword evidence="10" id="KW-0175">Coiled coil</keyword>
<dbReference type="SUPFAM" id="SSF52540">
    <property type="entry name" value="P-loop containing nucleoside triphosphate hydrolases"/>
    <property type="match status" value="1"/>
</dbReference>
<feature type="coiled-coil region" evidence="10">
    <location>
        <begin position="322"/>
        <end position="359"/>
    </location>
</feature>
<dbReference type="PIRSF" id="PIRSF003128">
    <property type="entry name" value="RecN"/>
    <property type="match status" value="1"/>
</dbReference>
<name>A0ABV9TBI6_9GAMM</name>
<evidence type="ECO:0000259" key="11">
    <source>
        <dbReference type="Pfam" id="PF02463"/>
    </source>
</evidence>
<dbReference type="PANTHER" id="PTHR11059">
    <property type="entry name" value="DNA REPAIR PROTEIN RECN"/>
    <property type="match status" value="1"/>
</dbReference>
<dbReference type="PANTHER" id="PTHR11059:SF0">
    <property type="entry name" value="DNA REPAIR PROTEIN RECN"/>
    <property type="match status" value="1"/>
</dbReference>
<proteinExistence type="inferred from homology"/>
<comment type="function">
    <text evidence="1 9">May be involved in recombinational repair of damaged DNA.</text>
</comment>
<organism evidence="12 13">
    <name type="scientific">Pseudofrancisella aestuarii</name>
    <dbReference type="NCBI Taxonomy" id="2670347"/>
    <lineage>
        <taxon>Bacteria</taxon>
        <taxon>Pseudomonadati</taxon>
        <taxon>Pseudomonadota</taxon>
        <taxon>Gammaproteobacteria</taxon>
        <taxon>Thiotrichales</taxon>
        <taxon>Francisellaceae</taxon>
        <taxon>Pseudofrancisella</taxon>
    </lineage>
</organism>
<evidence type="ECO:0000256" key="4">
    <source>
        <dbReference type="ARBA" id="ARBA00022741"/>
    </source>
</evidence>
<keyword evidence="5 9" id="KW-0227">DNA damage</keyword>
<comment type="similarity">
    <text evidence="2 9">Belongs to the RecN family.</text>
</comment>
<dbReference type="InterPro" id="IPR003395">
    <property type="entry name" value="RecF/RecN/SMC_N"/>
</dbReference>
<keyword evidence="7 9" id="KW-0234">DNA repair</keyword>
<evidence type="ECO:0000256" key="7">
    <source>
        <dbReference type="ARBA" id="ARBA00023204"/>
    </source>
</evidence>
<protein>
    <recommendedName>
        <fullName evidence="3 9">DNA repair protein RecN</fullName>
    </recommendedName>
    <alternativeName>
        <fullName evidence="8 9">Recombination protein N</fullName>
    </alternativeName>
</protein>
<keyword evidence="4" id="KW-0547">Nucleotide-binding</keyword>
<evidence type="ECO:0000313" key="12">
    <source>
        <dbReference type="EMBL" id="MFC4892508.1"/>
    </source>
</evidence>
<evidence type="ECO:0000256" key="6">
    <source>
        <dbReference type="ARBA" id="ARBA00022840"/>
    </source>
</evidence>
<feature type="domain" description="RecF/RecN/SMC N-terminal" evidence="11">
    <location>
        <begin position="1"/>
        <end position="501"/>
    </location>
</feature>
<reference evidence="13" key="1">
    <citation type="journal article" date="2019" name="Int. J. Syst. Evol. Microbiol.">
        <title>The Global Catalogue of Microorganisms (GCM) 10K type strain sequencing project: providing services to taxonomists for standard genome sequencing and annotation.</title>
        <authorList>
            <consortium name="The Broad Institute Genomics Platform"/>
            <consortium name="The Broad Institute Genome Sequencing Center for Infectious Disease"/>
            <person name="Wu L."/>
            <person name="Ma J."/>
        </authorList>
    </citation>
    <scope>NUCLEOTIDE SEQUENCE [LARGE SCALE GENOMIC DNA]</scope>
    <source>
        <strain evidence="13">CGMCC 1.13718</strain>
    </source>
</reference>
<dbReference type="InterPro" id="IPR004604">
    <property type="entry name" value="DNA_recomb/repair_RecN"/>
</dbReference>
<sequence length="553" mass="62511">MLQHLAIKNFAIIKSTEIDFKDGMTVVTGETGAGKSILIDALSFVLGTRLEKTFLNDGEITEVLAIFDIRDNEKVKRILEELFIEDLGECTIRRVVKNEQSRLFINGTVVKAAEVKRVSDNLINIYSQNSHQDLLDTKVQLSLLDSFANNSDLLKKVAKVFSELQKVDEKIVEAEMVVETKKNHKELLEYKLDELIALDLLETEFDDLVEKQKDLSSIDDKVYALSSVCEGLYDSEQNVISIITELERNLSKFSENKDIKNLYDLISQTKVYAQEGYDDAKSILDSIEQNPEELVKIEQRMSAIYEVARKHKVEPNYLYSYIRELQDELDSISQENEGLKKLLEEKDILEKQYFNYANEISISRQKAAKNFSKQVENNIRSLNMPKAKFDVEIKALENKTAKGLDSCEFVANLNLGERMVPVKKVASGGELSRIGLAIQAVSAEKKSYPTLVFDEVDVGISGATAEIVGKLLKELSKRLQILCITHQAQVAAQGDIHLHVIKEYLSDYTLSKIVELSLDERVTEIAKIVGGVDISENTLKHARELLKNSLSKY</sequence>
<dbReference type="InterPro" id="IPR027417">
    <property type="entry name" value="P-loop_NTPase"/>
</dbReference>
<evidence type="ECO:0000256" key="10">
    <source>
        <dbReference type="SAM" id="Coils"/>
    </source>
</evidence>
<evidence type="ECO:0000256" key="5">
    <source>
        <dbReference type="ARBA" id="ARBA00022763"/>
    </source>
</evidence>